<keyword evidence="5 9" id="KW-0812">Transmembrane</keyword>
<keyword evidence="12" id="KW-1185">Reference proteome</keyword>
<dbReference type="InterPro" id="IPR003557">
    <property type="entry name" value="Cyt_c_biogenesis_CcmC"/>
</dbReference>
<feature type="transmembrane region" description="Helical" evidence="9">
    <location>
        <begin position="42"/>
        <end position="63"/>
    </location>
</feature>
<evidence type="ECO:0000313" key="11">
    <source>
        <dbReference type="EMBL" id="MBT1690212.1"/>
    </source>
</evidence>
<organism evidence="11 12">
    <name type="scientific">Dawidia soli</name>
    <dbReference type="NCBI Taxonomy" id="2782352"/>
    <lineage>
        <taxon>Bacteria</taxon>
        <taxon>Pseudomonadati</taxon>
        <taxon>Bacteroidota</taxon>
        <taxon>Cytophagia</taxon>
        <taxon>Cytophagales</taxon>
        <taxon>Chryseotaleaceae</taxon>
        <taxon>Dawidia</taxon>
    </lineage>
</organism>
<name>A0AAP2DFB3_9BACT</name>
<comment type="function">
    <text evidence="1">Required for the export of heme to the periplasm for the biogenesis of c-type cytochromes.</text>
</comment>
<evidence type="ECO:0000313" key="12">
    <source>
        <dbReference type="Proteomes" id="UP001319180"/>
    </source>
</evidence>
<evidence type="ECO:0000256" key="4">
    <source>
        <dbReference type="ARBA" id="ARBA00016463"/>
    </source>
</evidence>
<gene>
    <name evidence="11" type="ORF">KK078_26845</name>
</gene>
<dbReference type="GO" id="GO:0020037">
    <property type="term" value="F:heme binding"/>
    <property type="evidence" value="ECO:0007669"/>
    <property type="project" value="InterPro"/>
</dbReference>
<feature type="domain" description="Cytochrome c assembly protein" evidence="10">
    <location>
        <begin position="13"/>
        <end position="155"/>
    </location>
</feature>
<protein>
    <recommendedName>
        <fullName evidence="4">Heme exporter protein C</fullName>
    </recommendedName>
</protein>
<evidence type="ECO:0000256" key="2">
    <source>
        <dbReference type="ARBA" id="ARBA00004141"/>
    </source>
</evidence>
<dbReference type="InterPro" id="IPR045062">
    <property type="entry name" value="Cyt_c_biogenesis_CcsA/CcmC"/>
</dbReference>
<dbReference type="EMBL" id="JAHESC010000058">
    <property type="protein sequence ID" value="MBT1690212.1"/>
    <property type="molecule type" value="Genomic_DNA"/>
</dbReference>
<evidence type="ECO:0000256" key="8">
    <source>
        <dbReference type="ARBA" id="ARBA00023136"/>
    </source>
</evidence>
<dbReference type="PANTHER" id="PTHR30071:SF1">
    <property type="entry name" value="CYTOCHROME B_B6 PROTEIN-RELATED"/>
    <property type="match status" value="1"/>
</dbReference>
<comment type="subcellular location">
    <subcellularLocation>
        <location evidence="2">Membrane</location>
        <topology evidence="2">Multi-pass membrane protein</topology>
    </subcellularLocation>
</comment>
<evidence type="ECO:0000256" key="3">
    <source>
        <dbReference type="ARBA" id="ARBA00005840"/>
    </source>
</evidence>
<evidence type="ECO:0000256" key="1">
    <source>
        <dbReference type="ARBA" id="ARBA00002442"/>
    </source>
</evidence>
<feature type="transmembrane region" description="Helical" evidence="9">
    <location>
        <begin position="112"/>
        <end position="130"/>
    </location>
</feature>
<sequence>MKNWVKILGICLLLYVHTAGLLAEVPRLNILNETIRALYFHVPMWFGMTFLFTMSVYYAILYLRNPSPELDRKVLEYANVGTVFGVLGILTGMLWANYTWGSPWHGDPKQNGAAIALLVYLAYFVLRGSLDNQEQRARLSAVYNIFAFAAMVPLIFVIPRMTSSMHPGSGGNPGFNVYELDYRMRMVFYPAVAGWILIGLWITNVRIRLKNVEEAIIELEDEK</sequence>
<proteinExistence type="inferred from homology"/>
<comment type="caution">
    <text evidence="11">The sequence shown here is derived from an EMBL/GenBank/DDBJ whole genome shotgun (WGS) entry which is preliminary data.</text>
</comment>
<evidence type="ECO:0000256" key="5">
    <source>
        <dbReference type="ARBA" id="ARBA00022692"/>
    </source>
</evidence>
<evidence type="ECO:0000256" key="7">
    <source>
        <dbReference type="ARBA" id="ARBA00022989"/>
    </source>
</evidence>
<dbReference type="InterPro" id="IPR002541">
    <property type="entry name" value="Cyt_c_assembly"/>
</dbReference>
<keyword evidence="7 9" id="KW-1133">Transmembrane helix</keyword>
<feature type="transmembrane region" description="Helical" evidence="9">
    <location>
        <begin position="142"/>
        <end position="162"/>
    </location>
</feature>
<reference evidence="11 12" key="1">
    <citation type="submission" date="2021-05" db="EMBL/GenBank/DDBJ databases">
        <title>A Polyphasic approach of four new species of the genus Ohtaekwangia: Ohtaekwangia histidinii sp. nov., Ohtaekwangia cretensis sp. nov., Ohtaekwangia indiensis sp. nov., Ohtaekwangia reichenbachii sp. nov. from diverse environment.</title>
        <authorList>
            <person name="Octaviana S."/>
        </authorList>
    </citation>
    <scope>NUCLEOTIDE SEQUENCE [LARGE SCALE GENOMIC DNA]</scope>
    <source>
        <strain evidence="11 12">PWU37</strain>
    </source>
</reference>
<comment type="similarity">
    <text evidence="3">Belongs to the CcmC/CycZ/HelC family.</text>
</comment>
<evidence type="ECO:0000256" key="9">
    <source>
        <dbReference type="SAM" id="Phobius"/>
    </source>
</evidence>
<dbReference type="GO" id="GO:0015232">
    <property type="term" value="F:heme transmembrane transporter activity"/>
    <property type="evidence" value="ECO:0007669"/>
    <property type="project" value="InterPro"/>
</dbReference>
<keyword evidence="6" id="KW-0201">Cytochrome c-type biogenesis</keyword>
<feature type="transmembrane region" description="Helical" evidence="9">
    <location>
        <begin position="75"/>
        <end position="100"/>
    </location>
</feature>
<dbReference type="AlphaFoldDB" id="A0AAP2DFB3"/>
<dbReference type="RefSeq" id="WP_254093431.1">
    <property type="nucleotide sequence ID" value="NZ_JAHESC010000058.1"/>
</dbReference>
<dbReference type="GO" id="GO:0017004">
    <property type="term" value="P:cytochrome complex assembly"/>
    <property type="evidence" value="ECO:0007669"/>
    <property type="project" value="UniProtKB-KW"/>
</dbReference>
<dbReference type="Pfam" id="PF01578">
    <property type="entry name" value="Cytochrom_C_asm"/>
    <property type="match status" value="1"/>
</dbReference>
<evidence type="ECO:0000256" key="6">
    <source>
        <dbReference type="ARBA" id="ARBA00022748"/>
    </source>
</evidence>
<keyword evidence="8 9" id="KW-0472">Membrane</keyword>
<accession>A0AAP2DFB3</accession>
<feature type="transmembrane region" description="Helical" evidence="9">
    <location>
        <begin position="182"/>
        <end position="202"/>
    </location>
</feature>
<dbReference type="PRINTS" id="PR01386">
    <property type="entry name" value="CCMCBIOGNSIS"/>
</dbReference>
<dbReference type="PANTHER" id="PTHR30071">
    <property type="entry name" value="HEME EXPORTER PROTEIN C"/>
    <property type="match status" value="1"/>
</dbReference>
<evidence type="ECO:0000259" key="10">
    <source>
        <dbReference type="Pfam" id="PF01578"/>
    </source>
</evidence>
<dbReference type="Proteomes" id="UP001319180">
    <property type="component" value="Unassembled WGS sequence"/>
</dbReference>
<dbReference type="GO" id="GO:0005886">
    <property type="term" value="C:plasma membrane"/>
    <property type="evidence" value="ECO:0007669"/>
    <property type="project" value="TreeGrafter"/>
</dbReference>